<evidence type="ECO:0000313" key="1">
    <source>
        <dbReference type="EMBL" id="CAD7000660.1"/>
    </source>
</evidence>
<dbReference type="Proteomes" id="UP000606786">
    <property type="component" value="Unassembled WGS sequence"/>
</dbReference>
<proteinExistence type="predicted"/>
<sequence length="70" mass="7958">MSAKLEEVLKVDVKPQAHKFWAYSVNHTYFHTPASTWVTAAAVIAFASKWQTTDSSGYPPHRQAKSYEMK</sequence>
<comment type="caution">
    <text evidence="1">The sequence shown here is derived from an EMBL/GenBank/DDBJ whole genome shotgun (WGS) entry which is preliminary data.</text>
</comment>
<organism evidence="1 2">
    <name type="scientific">Ceratitis capitata</name>
    <name type="common">Mediterranean fruit fly</name>
    <name type="synonym">Tephritis capitata</name>
    <dbReference type="NCBI Taxonomy" id="7213"/>
    <lineage>
        <taxon>Eukaryota</taxon>
        <taxon>Metazoa</taxon>
        <taxon>Ecdysozoa</taxon>
        <taxon>Arthropoda</taxon>
        <taxon>Hexapoda</taxon>
        <taxon>Insecta</taxon>
        <taxon>Pterygota</taxon>
        <taxon>Neoptera</taxon>
        <taxon>Endopterygota</taxon>
        <taxon>Diptera</taxon>
        <taxon>Brachycera</taxon>
        <taxon>Muscomorpha</taxon>
        <taxon>Tephritoidea</taxon>
        <taxon>Tephritidae</taxon>
        <taxon>Ceratitis</taxon>
        <taxon>Ceratitis</taxon>
    </lineage>
</organism>
<dbReference type="AlphaFoldDB" id="A0A811UP63"/>
<name>A0A811UP63_CERCA</name>
<reference evidence="1" key="1">
    <citation type="submission" date="2020-11" db="EMBL/GenBank/DDBJ databases">
        <authorList>
            <person name="Whitehead M."/>
        </authorList>
    </citation>
    <scope>NUCLEOTIDE SEQUENCE</scope>
    <source>
        <strain evidence="1">EGII</strain>
    </source>
</reference>
<gene>
    <name evidence="1" type="ORF">CCAP1982_LOCUS9134</name>
</gene>
<keyword evidence="2" id="KW-1185">Reference proteome</keyword>
<protein>
    <submittedName>
        <fullName evidence="1">(Mediterranean fruit fly) hypothetical protein</fullName>
    </submittedName>
</protein>
<dbReference type="EMBL" id="CAJHJT010000012">
    <property type="protein sequence ID" value="CAD7000660.1"/>
    <property type="molecule type" value="Genomic_DNA"/>
</dbReference>
<evidence type="ECO:0000313" key="2">
    <source>
        <dbReference type="Proteomes" id="UP000606786"/>
    </source>
</evidence>
<accession>A0A811UP63</accession>